<sequence length="330" mass="36734">MLPDLKTAHRLVERVEITRLVFRVFDNNSHQSYSPSTGFTADTDVINPSDLSSVQRSVEKRISFYNQSPTPWISTTRQWLWAVWEANRRSNRAVQMNHPNPNVRIAIVDLDACLDAREGASIPSLGYNHLPFIHALSGLSSAVINSQRFADMADEILIYQKVPPPAVISIWQFNSCLSFLPKQFIHSLPPSVDPKTGTMANGNASRVGESCATAALGLLHDAYARLAGEVGEMVKSAWSTTARKVRTPIRRSVRIINCAREAVNSNQCTAPSEDHLPSFPEAFVESLAHKVIQKLIDSTDPFCRDTVEEATTEVIMYSNALRNRFEAINV</sequence>
<evidence type="ECO:0000313" key="2">
    <source>
        <dbReference type="EMBL" id="CAE6455457.1"/>
    </source>
</evidence>
<organism evidence="2 3">
    <name type="scientific">Rhizoctonia solani</name>
    <dbReference type="NCBI Taxonomy" id="456999"/>
    <lineage>
        <taxon>Eukaryota</taxon>
        <taxon>Fungi</taxon>
        <taxon>Dikarya</taxon>
        <taxon>Basidiomycota</taxon>
        <taxon>Agaricomycotina</taxon>
        <taxon>Agaricomycetes</taxon>
        <taxon>Cantharellales</taxon>
        <taxon>Ceratobasidiaceae</taxon>
        <taxon>Rhizoctonia</taxon>
    </lineage>
</organism>
<dbReference type="Proteomes" id="UP000663841">
    <property type="component" value="Unassembled WGS sequence"/>
</dbReference>
<feature type="domain" description="DUF7587" evidence="1">
    <location>
        <begin position="17"/>
        <end position="173"/>
    </location>
</feature>
<dbReference type="InterPro" id="IPR056009">
    <property type="entry name" value="DUF7587"/>
</dbReference>
<comment type="caution">
    <text evidence="2">The sequence shown here is derived from an EMBL/GenBank/DDBJ whole genome shotgun (WGS) entry which is preliminary data.</text>
</comment>
<accession>A0A8H3GL74</accession>
<evidence type="ECO:0000313" key="3">
    <source>
        <dbReference type="Proteomes" id="UP000663841"/>
    </source>
</evidence>
<dbReference type="Pfam" id="PF24494">
    <property type="entry name" value="DUF7587"/>
    <property type="match status" value="1"/>
</dbReference>
<reference evidence="2" key="1">
    <citation type="submission" date="2021-01" db="EMBL/GenBank/DDBJ databases">
        <authorList>
            <person name="Kaushik A."/>
        </authorList>
    </citation>
    <scope>NUCLEOTIDE SEQUENCE</scope>
    <source>
        <strain evidence="2">AG3-T5</strain>
    </source>
</reference>
<dbReference type="EMBL" id="CAJMWW010000181">
    <property type="protein sequence ID" value="CAE6455457.1"/>
    <property type="molecule type" value="Genomic_DNA"/>
</dbReference>
<evidence type="ECO:0000259" key="1">
    <source>
        <dbReference type="Pfam" id="PF24494"/>
    </source>
</evidence>
<proteinExistence type="predicted"/>
<dbReference type="AlphaFoldDB" id="A0A8H3GL74"/>
<name>A0A8H3GL74_9AGAM</name>
<gene>
    <name evidence="2" type="ORF">RDB_LOCUS137222</name>
</gene>
<protein>
    <recommendedName>
        <fullName evidence="1">DUF7587 domain-containing protein</fullName>
    </recommendedName>
</protein>